<dbReference type="InterPro" id="IPR016181">
    <property type="entry name" value="Acyl_CoA_acyltransferase"/>
</dbReference>
<dbReference type="InterPro" id="IPR053144">
    <property type="entry name" value="Acetyltransferase_Butenolide"/>
</dbReference>
<organism evidence="2 3">
    <name type="scientific">Vibrio eleionomae</name>
    <dbReference type="NCBI Taxonomy" id="2653505"/>
    <lineage>
        <taxon>Bacteria</taxon>
        <taxon>Pseudomonadati</taxon>
        <taxon>Pseudomonadota</taxon>
        <taxon>Gammaproteobacteria</taxon>
        <taxon>Vibrionales</taxon>
        <taxon>Vibrionaceae</taxon>
        <taxon>Vibrio</taxon>
    </lineage>
</organism>
<dbReference type="GO" id="GO:0016747">
    <property type="term" value="F:acyltransferase activity, transferring groups other than amino-acyl groups"/>
    <property type="evidence" value="ECO:0007669"/>
    <property type="project" value="InterPro"/>
</dbReference>
<dbReference type="PANTHER" id="PTHR43233:SF1">
    <property type="entry name" value="FAMILY N-ACETYLTRANSFERASE, PUTATIVE (AFU_ORTHOLOGUE AFUA_6G03350)-RELATED"/>
    <property type="match status" value="1"/>
</dbReference>
<reference evidence="2 3" key="1">
    <citation type="submission" date="2019-10" db="EMBL/GenBank/DDBJ databases">
        <title>Vibrio sp. nov. isolated from a shrimp pond.</title>
        <authorList>
            <person name="Gomez-Gil B."/>
            <person name="Enciso-Ibarra J."/>
            <person name="Enciso-Ibarra K."/>
            <person name="Bolan-Mejia C."/>
        </authorList>
    </citation>
    <scope>NUCLEOTIDE SEQUENCE [LARGE SCALE GENOMIC DNA]</scope>
    <source>
        <strain evidence="2 3">CAIM 722</strain>
    </source>
</reference>
<evidence type="ECO:0000313" key="2">
    <source>
        <dbReference type="EMBL" id="MZI93631.1"/>
    </source>
</evidence>
<dbReference type="SUPFAM" id="SSF55729">
    <property type="entry name" value="Acyl-CoA N-acyltransferases (Nat)"/>
    <property type="match status" value="1"/>
</dbReference>
<dbReference type="InterPro" id="IPR000182">
    <property type="entry name" value="GNAT_dom"/>
</dbReference>
<dbReference type="RefSeq" id="WP_161155252.1">
    <property type="nucleotide sequence ID" value="NZ_WEKT01000015.1"/>
</dbReference>
<dbReference type="EMBL" id="WEKT01000015">
    <property type="protein sequence ID" value="MZI93631.1"/>
    <property type="molecule type" value="Genomic_DNA"/>
</dbReference>
<evidence type="ECO:0000313" key="3">
    <source>
        <dbReference type="Proteomes" id="UP000462621"/>
    </source>
</evidence>
<evidence type="ECO:0000259" key="1">
    <source>
        <dbReference type="PROSITE" id="PS51186"/>
    </source>
</evidence>
<protein>
    <submittedName>
        <fullName evidence="2">GNAT family N-acetyltransferase</fullName>
    </submittedName>
</protein>
<dbReference type="Pfam" id="PF13673">
    <property type="entry name" value="Acetyltransf_10"/>
    <property type="match status" value="1"/>
</dbReference>
<keyword evidence="3" id="KW-1185">Reference proteome</keyword>
<feature type="domain" description="N-acetyltransferase" evidence="1">
    <location>
        <begin position="1"/>
        <end position="135"/>
    </location>
</feature>
<proteinExistence type="predicted"/>
<dbReference type="PANTHER" id="PTHR43233">
    <property type="entry name" value="FAMILY N-ACETYLTRANSFERASE, PUTATIVE (AFU_ORTHOLOGUE AFUA_6G03350)-RELATED"/>
    <property type="match status" value="1"/>
</dbReference>
<dbReference type="Proteomes" id="UP000462621">
    <property type="component" value="Unassembled WGS sequence"/>
</dbReference>
<dbReference type="Gene3D" id="3.40.630.30">
    <property type="match status" value="1"/>
</dbReference>
<name>A0A7X4LL76_9VIBR</name>
<sequence>MAALSVSSDPDKLDVLMIHQYLTHSQWAQGISLDIVKCSIKNSLCFGLYQGEQQIGFARIISDYATFAYLGDVFILEPYRGLGGSHLLLDAILSHPDLQGLRRYLLITSTAADLYARYGFSSVPNPEGYMQIYQPYQ</sequence>
<comment type="caution">
    <text evidence="2">The sequence shown here is derived from an EMBL/GenBank/DDBJ whole genome shotgun (WGS) entry which is preliminary data.</text>
</comment>
<gene>
    <name evidence="2" type="ORF">F9817_10515</name>
</gene>
<dbReference type="PROSITE" id="PS51186">
    <property type="entry name" value="GNAT"/>
    <property type="match status" value="1"/>
</dbReference>
<keyword evidence="2" id="KW-0808">Transferase</keyword>
<dbReference type="AlphaFoldDB" id="A0A7X4LL76"/>
<accession>A0A7X4LL76</accession>
<dbReference type="CDD" id="cd04301">
    <property type="entry name" value="NAT_SF"/>
    <property type="match status" value="1"/>
</dbReference>